<accession>A0A6P2CYP0</accession>
<keyword evidence="2" id="KW-0804">Transcription</keyword>
<dbReference type="Pfam" id="PF06719">
    <property type="entry name" value="AraC_N"/>
    <property type="match status" value="1"/>
</dbReference>
<evidence type="ECO:0000259" key="4">
    <source>
        <dbReference type="PROSITE" id="PS01124"/>
    </source>
</evidence>
<reference evidence="5 6" key="1">
    <citation type="submission" date="2019-05" db="EMBL/GenBank/DDBJ databases">
        <authorList>
            <consortium name="Science for Life Laboratories"/>
        </authorList>
    </citation>
    <scope>NUCLEOTIDE SEQUENCE [LARGE SCALE GENOMIC DNA]</scope>
    <source>
        <strain evidence="5">Soil9</strain>
    </source>
</reference>
<dbReference type="SUPFAM" id="SSF46689">
    <property type="entry name" value="Homeodomain-like"/>
    <property type="match status" value="2"/>
</dbReference>
<dbReference type="RefSeq" id="WP_162668220.1">
    <property type="nucleotide sequence ID" value="NZ_LR593886.1"/>
</dbReference>
<evidence type="ECO:0000313" key="6">
    <source>
        <dbReference type="Proteomes" id="UP000464178"/>
    </source>
</evidence>
<dbReference type="Proteomes" id="UP000464178">
    <property type="component" value="Chromosome"/>
</dbReference>
<dbReference type="InterPro" id="IPR009594">
    <property type="entry name" value="Tscrpt_reg_HTH_AraC_N"/>
</dbReference>
<protein>
    <recommendedName>
        <fullName evidence="4">HTH araC/xylS-type domain-containing protein</fullName>
    </recommendedName>
</protein>
<dbReference type="InterPro" id="IPR018060">
    <property type="entry name" value="HTH_AraC"/>
</dbReference>
<dbReference type="PROSITE" id="PS01124">
    <property type="entry name" value="HTH_ARAC_FAMILY_2"/>
    <property type="match status" value="1"/>
</dbReference>
<evidence type="ECO:0000256" key="3">
    <source>
        <dbReference type="SAM" id="MobiDB-lite"/>
    </source>
</evidence>
<keyword evidence="6" id="KW-1185">Reference proteome</keyword>
<gene>
    <name evidence="5" type="ORF">SOIL9_42080</name>
</gene>
<feature type="region of interest" description="Disordered" evidence="3">
    <location>
        <begin position="287"/>
        <end position="321"/>
    </location>
</feature>
<sequence length="321" mass="34431">MATDELARLVAAIERHAPSDGVCRTAIPGLIIARLPEPTVPNALVVDPSLCIVAQGAKEVFLAGEVYRYDPAHALLVSVDLPISARVVEATPTRPCLAVRLSLDPSVVGELLAECPDARSPGPPARGVEVSPVEPQLLDAVGRLVSLLDSPHTLGPLAPLVLREITFRVLIGPQGARLRQIATTGAPAQQIARAIRWLRDHFADPLPGEALARQAQMSLSGFHQHFKAVTGLSPLQYQKQLRLQEARRLMLGEGLDAAGAALRVGYESPSQFSREYRRLFGESPRRDVAALKAKPQPSKQSELFRGTRGTHQSGPRAGATG</sequence>
<proteinExistence type="predicted"/>
<dbReference type="PANTHER" id="PTHR43436:SF1">
    <property type="entry name" value="TRANSCRIPTIONAL REGULATORY PROTEIN"/>
    <property type="match status" value="1"/>
</dbReference>
<dbReference type="SMART" id="SM00342">
    <property type="entry name" value="HTH_ARAC"/>
    <property type="match status" value="1"/>
</dbReference>
<evidence type="ECO:0000313" key="5">
    <source>
        <dbReference type="EMBL" id="VTR93506.1"/>
    </source>
</evidence>
<dbReference type="EMBL" id="LR593886">
    <property type="protein sequence ID" value="VTR93506.1"/>
    <property type="molecule type" value="Genomic_DNA"/>
</dbReference>
<name>A0A6P2CYP0_9BACT</name>
<dbReference type="Gene3D" id="1.10.10.60">
    <property type="entry name" value="Homeodomain-like"/>
    <property type="match status" value="2"/>
</dbReference>
<dbReference type="Pfam" id="PF12833">
    <property type="entry name" value="HTH_18"/>
    <property type="match status" value="1"/>
</dbReference>
<feature type="domain" description="HTH araC/xylS-type" evidence="4">
    <location>
        <begin position="192"/>
        <end position="290"/>
    </location>
</feature>
<keyword evidence="1" id="KW-0805">Transcription regulation</keyword>
<keyword evidence="5" id="KW-0238">DNA-binding</keyword>
<organism evidence="5 6">
    <name type="scientific">Gemmata massiliana</name>
    <dbReference type="NCBI Taxonomy" id="1210884"/>
    <lineage>
        <taxon>Bacteria</taxon>
        <taxon>Pseudomonadati</taxon>
        <taxon>Planctomycetota</taxon>
        <taxon>Planctomycetia</taxon>
        <taxon>Gemmatales</taxon>
        <taxon>Gemmataceae</taxon>
        <taxon>Gemmata</taxon>
    </lineage>
</organism>
<dbReference type="InterPro" id="IPR009057">
    <property type="entry name" value="Homeodomain-like_sf"/>
</dbReference>
<dbReference type="PANTHER" id="PTHR43436">
    <property type="entry name" value="ARAC-FAMILY TRANSCRIPTIONAL REGULATOR"/>
    <property type="match status" value="1"/>
</dbReference>
<dbReference type="GO" id="GO:0043565">
    <property type="term" value="F:sequence-specific DNA binding"/>
    <property type="evidence" value="ECO:0007669"/>
    <property type="project" value="InterPro"/>
</dbReference>
<dbReference type="GO" id="GO:0003700">
    <property type="term" value="F:DNA-binding transcription factor activity"/>
    <property type="evidence" value="ECO:0007669"/>
    <property type="project" value="InterPro"/>
</dbReference>
<evidence type="ECO:0000256" key="1">
    <source>
        <dbReference type="ARBA" id="ARBA00023015"/>
    </source>
</evidence>
<evidence type="ECO:0000256" key="2">
    <source>
        <dbReference type="ARBA" id="ARBA00023163"/>
    </source>
</evidence>
<dbReference type="AlphaFoldDB" id="A0A6P2CYP0"/>
<dbReference type="KEGG" id="gms:SOIL9_42080"/>